<evidence type="ECO:0000256" key="1">
    <source>
        <dbReference type="SAM" id="SignalP"/>
    </source>
</evidence>
<gene>
    <name evidence="2" type="ORF">SIDU_11910</name>
</gene>
<dbReference type="EMBL" id="CP013070">
    <property type="protein sequence ID" value="APL95157.1"/>
    <property type="molecule type" value="Genomic_DNA"/>
</dbReference>
<name>A0A1L5BQU9_SPHIB</name>
<evidence type="ECO:0000313" key="3">
    <source>
        <dbReference type="Proteomes" id="UP000004550"/>
    </source>
</evidence>
<dbReference type="KEGG" id="sinb:SIDU_11910"/>
<feature type="chain" id="PRO_5013199431" evidence="1">
    <location>
        <begin position="24"/>
        <end position="2104"/>
    </location>
</feature>
<keyword evidence="2" id="KW-0808">Transferase</keyword>
<dbReference type="InterPro" id="IPR012334">
    <property type="entry name" value="Pectin_lyas_fold"/>
</dbReference>
<dbReference type="Proteomes" id="UP000004550">
    <property type="component" value="Chromosome"/>
</dbReference>
<evidence type="ECO:0000313" key="2">
    <source>
        <dbReference type="EMBL" id="APL95157.1"/>
    </source>
</evidence>
<feature type="signal peptide" evidence="1">
    <location>
        <begin position="1"/>
        <end position="23"/>
    </location>
</feature>
<keyword evidence="1" id="KW-0732">Signal</keyword>
<sequence length="2104" mass="197455">MTRKHGAFSLWTLLGRTSAVALAVGLGAGAAIGQKAFQGSYSTSPDVFISQGALPNTDTVSLNSAQAVIDWTPDDRGPASAGTIDFLPQGSTVTFSSFSDFTVLNRILPLDGNGLPVSRVIAFNGTVQSRIGGNPPITGGAVWFYSPGGIIAGANSVFNVGSLVLTTNAIDISNGLDRNNIRFAGPAGSTSSVELLAGAQINALSSGSYVALVAPRVVQGGTVTVNGSTAYVGAEAADIRINNGLFDIAITAGTTDAGGVVHSGTTTGPESVDGNDMQRVFMVAVPKNNALTMLLSGNVGYTPATAVTPDGSAIVLSAGSDIAHDTGGNLVATRNATTTAEAGFSIGSGDWQNDLTGTATGDIVIRPTATAHFLGNVALSAERGITLRADQSAAIAADKDMILTAGSGAAGGRIDLLAFGGSGAALTNGQIDVTGNLRLNASGDGEAGVSATPLVGGDASGGTINLIATGGSIAAASLVANAVGYAGYGSDRSGDAAGGAITLSALTAAGPSGTEAGSLSFGSTTLDASAGTAFQVSAPPVDGGDAIGGTIALNGAAGAVIAGGLDLGAVSATAQATGGIASTGAAGDATGGDIRVAISGGAHEWASFFADTSTAPGHATEGGSYGAAIPGATGIDIDVGGTGSLNILTSVSLYADARAFGGGASGGALRAGRINIAAHDGGSFAIAEDLFATADAYGFAAYPGSSFLTPGTADALGGAIGIGAAGGSFSAAELHISASGFAGDAPGVAGTGTGGSVTLFASASGGRRGSFSLGDCTGSCSIHADGGGGAGANGSNGTGGSVLLYASDADFSALGELSLHAHGIGGGTAYDDAAGRGGDGLGGSVTVEGRLGAAGSGDLRFGNLLLSAEGASAPSSEGMSFNGGDAGNGTGGSANIILSGGSLTADLVDAGADGFGGAAGENCPDCEGGGTTSFRAGNGQGGSAGFLISGGTATLGALALSAQGVGGEAEGASSPQSAAAIAGAGFGGDSLLESRGGTLDLTTLAIDASGVGGAGYPVFQADGADGGNGTGGAAGLLMTAGSSGQVAITGSAIVRASGTGGSGAVAESDGPGNYRAGMGGSGTGGGADVTLAGGALTAPSLQILAEGVGGAGGNNGSDGAAGAAGDGLGGAASFSYLSEGHAIGAVTVKADGRGGLAGDSGFLSFDNNNNPIFFTGSTPGGAGGRGTGGSATMLIDVDPLFASLTVSADGIGGTGGSGGTGGAGGAGTGGAALLDLSFGATTVNGALRVTARGLGGTGGTGHDGSGGRGGDAFGGGATFGLTGSSTLLDAGDIGVLAEAIGGSGGQSGVRSGAGLAGADGGDATGGAALLDLRSGAAAVTGLALRISGNATGGNGAIGTAGPVGGNGGAGGNALAGSATLRIADARMALGSALPQMPAYSITAVGQGGNGADGSAGGNAGLTGGLGGSGGNGAGGIAAFQAGNGDYALGGLSLVADGRGGLGGMGGSGPGGASAAGATGLGSGGTASFANGDGGVLSPGAQRRIGALFMSASGDAGGLVRFTDSSTAANGGLIVDGSVALSSLGAPIAGLSGISISAANAVRIGGDADFTSDGPLSFAFAGAGGMAAAGALTGQSGTHIDLSHDGRPQGSDSLFADSILFTAPGNVSMLSAGAMRAAGDLTILAGGHIDLANGSAAVAGGDLTLSGQGIDAFGLTSGGASMLDAGAGNLVVTDIASAGAITAAGALVNLGSSGAMNVAQAIASTGPLTLNAGGPLSLSGSASGGIITIGASDIVIGGAAQVGSLGGTSRVVFNAVNLQQPAYIGGGDVAGAYSLSMAELARVAAAEIAINAQARGIAGSPDLIVQDLTLGAANLASGGVLAIGTGGHLRVQGAVRLTGRSGQGGLTLSAGRALEIVAGAGLIDISDGNGGLGGVLTLDSPSIIAASPSAMADIASANSLIARELRLAQNDGWVDDAGILRAGTIRVNASQGFFIQNSGLSSAILDRRGFTANELSIASQGTALQIAINGQLALPTGGFAQGLETIPLVAVNGAYALGSKVNGCLIGNPAACTSAGFDSRDTWNGVLDPSVSVSRIFTLSLIELRDIVAQGYPPLIDEPVTGAGNEDLWERSCGGPDELACDAPQ</sequence>
<dbReference type="RefSeq" id="WP_073507148.1">
    <property type="nucleotide sequence ID" value="NZ_CP013070.1"/>
</dbReference>
<accession>A0A1L5BQU9</accession>
<reference evidence="2 3" key="1">
    <citation type="journal article" date="2012" name="J. Bacteriol.">
        <title>Genome sequence of Sphingobium indicum B90A, a hexachlorocyclohexane-degrading bacterium.</title>
        <authorList>
            <person name="Anand S."/>
            <person name="Sangwan N."/>
            <person name="Lata P."/>
            <person name="Kaur J."/>
            <person name="Dua A."/>
            <person name="Singh A.K."/>
            <person name="Verma M."/>
            <person name="Kaur J."/>
            <person name="Khurana J.P."/>
            <person name="Khurana P."/>
            <person name="Mathur S."/>
            <person name="Lal R."/>
        </authorList>
    </citation>
    <scope>NUCLEOTIDE SEQUENCE [LARGE SCALE GENOMIC DNA]</scope>
    <source>
        <strain evidence="3">DSM 16412 / CCM 7286 / MTCC 6364 / B90A</strain>
    </source>
</reference>
<proteinExistence type="predicted"/>
<organism evidence="2 3">
    <name type="scientific">Sphingobium indicum (strain DSM 16412 / CCM 7286 / MTCC 6364 / B90A)</name>
    <dbReference type="NCBI Taxonomy" id="861109"/>
    <lineage>
        <taxon>Bacteria</taxon>
        <taxon>Pseudomonadati</taxon>
        <taxon>Pseudomonadota</taxon>
        <taxon>Alphaproteobacteria</taxon>
        <taxon>Sphingomonadales</taxon>
        <taxon>Sphingomonadaceae</taxon>
        <taxon>Sphingobium</taxon>
    </lineage>
</organism>
<protein>
    <submittedName>
        <fullName evidence="2">Histidine kinase</fullName>
    </submittedName>
</protein>
<dbReference type="Gene3D" id="2.160.20.10">
    <property type="entry name" value="Single-stranded right-handed beta-helix, Pectin lyase-like"/>
    <property type="match status" value="1"/>
</dbReference>
<keyword evidence="2" id="KW-0418">Kinase</keyword>
<dbReference type="GO" id="GO:0016301">
    <property type="term" value="F:kinase activity"/>
    <property type="evidence" value="ECO:0007669"/>
    <property type="project" value="UniProtKB-KW"/>
</dbReference>